<dbReference type="AlphaFoldDB" id="A0AAN8INB3"/>
<proteinExistence type="predicted"/>
<organism evidence="1 2">
    <name type="scientific">Trichostrongylus colubriformis</name>
    <name type="common">Black scour worm</name>
    <dbReference type="NCBI Taxonomy" id="6319"/>
    <lineage>
        <taxon>Eukaryota</taxon>
        <taxon>Metazoa</taxon>
        <taxon>Ecdysozoa</taxon>
        <taxon>Nematoda</taxon>
        <taxon>Chromadorea</taxon>
        <taxon>Rhabditida</taxon>
        <taxon>Rhabditina</taxon>
        <taxon>Rhabditomorpha</taxon>
        <taxon>Strongyloidea</taxon>
        <taxon>Trichostrongylidae</taxon>
        <taxon>Trichostrongylus</taxon>
    </lineage>
</organism>
<protein>
    <submittedName>
        <fullName evidence="1">Uncharacterized protein</fullName>
    </submittedName>
</protein>
<accession>A0AAN8INB3</accession>
<evidence type="ECO:0000313" key="2">
    <source>
        <dbReference type="Proteomes" id="UP001331761"/>
    </source>
</evidence>
<gene>
    <name evidence="1" type="ORF">GCK32_004605</name>
</gene>
<name>A0AAN8INB3_TRICO</name>
<comment type="caution">
    <text evidence="1">The sequence shown here is derived from an EMBL/GenBank/DDBJ whole genome shotgun (WGS) entry which is preliminary data.</text>
</comment>
<sequence length="101" mass="11566">MASSDDFSPAYIYRVLRAFGARDRGSPIVDFADDSSVDEDCAESAHWDLPKMYDFGSKSEIHEWIHFICYTPARVEFSTLVHNSDFLDSAVIWHGRSRCKI</sequence>
<dbReference type="Proteomes" id="UP001331761">
    <property type="component" value="Unassembled WGS sequence"/>
</dbReference>
<reference evidence="1 2" key="1">
    <citation type="submission" date="2019-10" db="EMBL/GenBank/DDBJ databases">
        <title>Assembly and Annotation for the nematode Trichostrongylus colubriformis.</title>
        <authorList>
            <person name="Martin J."/>
        </authorList>
    </citation>
    <scope>NUCLEOTIDE SEQUENCE [LARGE SCALE GENOMIC DNA]</scope>
    <source>
        <strain evidence="1">G859</strain>
        <tissue evidence="1">Whole worm</tissue>
    </source>
</reference>
<dbReference type="EMBL" id="WIXE01007951">
    <property type="protein sequence ID" value="KAK5979816.1"/>
    <property type="molecule type" value="Genomic_DNA"/>
</dbReference>
<keyword evidence="2" id="KW-1185">Reference proteome</keyword>
<evidence type="ECO:0000313" key="1">
    <source>
        <dbReference type="EMBL" id="KAK5979816.1"/>
    </source>
</evidence>